<organism evidence="1 2">
    <name type="scientific">Photobacterium jeanii</name>
    <dbReference type="NCBI Taxonomy" id="858640"/>
    <lineage>
        <taxon>Bacteria</taxon>
        <taxon>Pseudomonadati</taxon>
        <taxon>Pseudomonadota</taxon>
        <taxon>Gammaproteobacteria</taxon>
        <taxon>Vibrionales</taxon>
        <taxon>Vibrionaceae</taxon>
        <taxon>Photobacterium</taxon>
    </lineage>
</organism>
<name>A0A178K327_9GAMM</name>
<keyword evidence="2" id="KW-1185">Reference proteome</keyword>
<gene>
    <name evidence="1" type="ORF">A3K86_21630</name>
</gene>
<evidence type="ECO:0000313" key="2">
    <source>
        <dbReference type="Proteomes" id="UP000078503"/>
    </source>
</evidence>
<dbReference type="AlphaFoldDB" id="A0A178K327"/>
<dbReference type="OrthoDB" id="5817065at2"/>
<evidence type="ECO:0000313" key="1">
    <source>
        <dbReference type="EMBL" id="OAN11729.1"/>
    </source>
</evidence>
<proteinExistence type="predicted"/>
<accession>A0A178K327</accession>
<protein>
    <submittedName>
        <fullName evidence="1">Uncharacterized protein</fullName>
    </submittedName>
</protein>
<dbReference type="Proteomes" id="UP000078503">
    <property type="component" value="Unassembled WGS sequence"/>
</dbReference>
<dbReference type="EMBL" id="LVHF01000033">
    <property type="protein sequence ID" value="OAN11729.1"/>
    <property type="molecule type" value="Genomic_DNA"/>
</dbReference>
<comment type="caution">
    <text evidence="1">The sequence shown here is derived from an EMBL/GenBank/DDBJ whole genome shotgun (WGS) entry which is preliminary data.</text>
</comment>
<sequence length="93" mass="10141">MLLTLTSSFVSAAPELISPVEIKFGHFIHVDTIEITGNINASLLRLVDDSLKSNDSDYYVIGDISENTDQNTMTISVDLYDSNEEASSLASVQ</sequence>
<reference evidence="1 2" key="1">
    <citation type="submission" date="2016-03" db="EMBL/GenBank/DDBJ databases">
        <title>Photobacterium proteolyticum sp. nov. a protease producing bacterium isolated from ocean sediments of Laizhou Bay.</title>
        <authorList>
            <person name="Li Y."/>
        </authorList>
    </citation>
    <scope>NUCLEOTIDE SEQUENCE [LARGE SCALE GENOMIC DNA]</scope>
    <source>
        <strain evidence="1 2">R-40508</strain>
    </source>
</reference>